<protein>
    <submittedName>
        <fullName evidence="6">LysR family transcriptional regulator</fullName>
    </submittedName>
</protein>
<comment type="caution">
    <text evidence="6">The sequence shown here is derived from an EMBL/GenBank/DDBJ whole genome shotgun (WGS) entry which is preliminary data.</text>
</comment>
<evidence type="ECO:0000256" key="3">
    <source>
        <dbReference type="ARBA" id="ARBA00023125"/>
    </source>
</evidence>
<dbReference type="RefSeq" id="WP_341376358.1">
    <property type="nucleotide sequence ID" value="NZ_JBBUTF010000026.1"/>
</dbReference>
<feature type="domain" description="HTH lysR-type" evidence="5">
    <location>
        <begin position="1"/>
        <end position="59"/>
    </location>
</feature>
<dbReference type="InterPro" id="IPR000847">
    <property type="entry name" value="LysR_HTH_N"/>
</dbReference>
<dbReference type="InterPro" id="IPR005119">
    <property type="entry name" value="LysR_subst-bd"/>
</dbReference>
<comment type="similarity">
    <text evidence="1">Belongs to the LysR transcriptional regulatory family.</text>
</comment>
<dbReference type="InterPro" id="IPR036388">
    <property type="entry name" value="WH-like_DNA-bd_sf"/>
</dbReference>
<dbReference type="InterPro" id="IPR058163">
    <property type="entry name" value="LysR-type_TF_proteobact-type"/>
</dbReference>
<evidence type="ECO:0000256" key="2">
    <source>
        <dbReference type="ARBA" id="ARBA00023015"/>
    </source>
</evidence>
<dbReference type="PROSITE" id="PS50931">
    <property type="entry name" value="HTH_LYSR"/>
    <property type="match status" value="1"/>
</dbReference>
<organism evidence="6 7">
    <name type="scientific">Pseudaquabacterium rugosum</name>
    <dbReference type="NCBI Taxonomy" id="2984194"/>
    <lineage>
        <taxon>Bacteria</taxon>
        <taxon>Pseudomonadati</taxon>
        <taxon>Pseudomonadota</taxon>
        <taxon>Betaproteobacteria</taxon>
        <taxon>Burkholderiales</taxon>
        <taxon>Sphaerotilaceae</taxon>
        <taxon>Pseudaquabacterium</taxon>
    </lineage>
</organism>
<dbReference type="CDD" id="cd08422">
    <property type="entry name" value="PBP2_CrgA_like"/>
    <property type="match status" value="1"/>
</dbReference>
<dbReference type="Pfam" id="PF00126">
    <property type="entry name" value="HTH_1"/>
    <property type="match status" value="1"/>
</dbReference>
<dbReference type="Proteomes" id="UP001368500">
    <property type="component" value="Unassembled WGS sequence"/>
</dbReference>
<keyword evidence="4" id="KW-0804">Transcription</keyword>
<dbReference type="SUPFAM" id="SSF46785">
    <property type="entry name" value="Winged helix' DNA-binding domain"/>
    <property type="match status" value="1"/>
</dbReference>
<evidence type="ECO:0000313" key="6">
    <source>
        <dbReference type="EMBL" id="MEK8028573.1"/>
    </source>
</evidence>
<keyword evidence="2" id="KW-0805">Transcription regulation</keyword>
<evidence type="ECO:0000256" key="4">
    <source>
        <dbReference type="ARBA" id="ARBA00023163"/>
    </source>
</evidence>
<name>A0ABU9BJ67_9BURK</name>
<dbReference type="Gene3D" id="3.40.190.290">
    <property type="match status" value="1"/>
</dbReference>
<dbReference type="Pfam" id="PF03466">
    <property type="entry name" value="LysR_substrate"/>
    <property type="match status" value="1"/>
</dbReference>
<dbReference type="PANTHER" id="PTHR30537:SF5">
    <property type="entry name" value="HTH-TYPE TRANSCRIPTIONAL ACTIVATOR TTDR-RELATED"/>
    <property type="match status" value="1"/>
</dbReference>
<keyword evidence="3" id="KW-0238">DNA-binding</keyword>
<dbReference type="PANTHER" id="PTHR30537">
    <property type="entry name" value="HTH-TYPE TRANSCRIPTIONAL REGULATOR"/>
    <property type="match status" value="1"/>
</dbReference>
<evidence type="ECO:0000313" key="7">
    <source>
        <dbReference type="Proteomes" id="UP001368500"/>
    </source>
</evidence>
<gene>
    <name evidence="6" type="ORF">AACH11_21655</name>
</gene>
<dbReference type="InterPro" id="IPR036390">
    <property type="entry name" value="WH_DNA-bd_sf"/>
</dbReference>
<dbReference type="Gene3D" id="1.10.10.10">
    <property type="entry name" value="Winged helix-like DNA-binding domain superfamily/Winged helix DNA-binding domain"/>
    <property type="match status" value="1"/>
</dbReference>
<dbReference type="SUPFAM" id="SSF53850">
    <property type="entry name" value="Periplasmic binding protein-like II"/>
    <property type="match status" value="1"/>
</dbReference>
<evidence type="ECO:0000259" key="5">
    <source>
        <dbReference type="PROSITE" id="PS50931"/>
    </source>
</evidence>
<sequence>MDRWAQIEFFVQVAELGSLSRAAEKLDMSNAAGSRMLLALEERLGARLVERTTRRLWLTEAGQDFHRRCAAMLGEMAEAEAAVLENVVQPAGVLRVTSSVSFAMMHIAPALAEFHRRHPKLTVQIVAANRYPDFIEAGIDVAIRTREVEGDSGITVRRLAVTRRVIAASPGYLAECGVPEQPEDLARHRLLVYNLAKDPNVLHLRRGDESRDVRIDSLLDSNEGQVICAAGLAGLGLVIQPLYIVYEDIVAGRLVPVLTDWQLPPLNINLAYQSRRLQPAKIRVFNDFLVERFERLGLEAKWASLMEPAA</sequence>
<evidence type="ECO:0000256" key="1">
    <source>
        <dbReference type="ARBA" id="ARBA00009437"/>
    </source>
</evidence>
<keyword evidence="7" id="KW-1185">Reference proteome</keyword>
<proteinExistence type="inferred from homology"/>
<dbReference type="EMBL" id="JBBUTF010000026">
    <property type="protein sequence ID" value="MEK8028573.1"/>
    <property type="molecule type" value="Genomic_DNA"/>
</dbReference>
<accession>A0ABU9BJ67</accession>
<reference evidence="6 7" key="1">
    <citation type="submission" date="2024-04" db="EMBL/GenBank/DDBJ databases">
        <title>Novel species of the genus Ideonella isolated from streams.</title>
        <authorList>
            <person name="Lu H."/>
        </authorList>
    </citation>
    <scope>NUCLEOTIDE SEQUENCE [LARGE SCALE GENOMIC DNA]</scope>
    <source>
        <strain evidence="6 7">BYS139W</strain>
    </source>
</reference>